<sequence length="70" mass="8082">MQPITFLEDCLTKFPTPRQAEREVEKRFNIWLPVIAGIATKEEVETATSYELAIWCEVARQKIELMRGGV</sequence>
<evidence type="ECO:0000313" key="1">
    <source>
        <dbReference type="EMBL" id="EAG9855459.1"/>
    </source>
</evidence>
<accession>A0A6X3ZHA1</accession>
<organism evidence="1 2">
    <name type="scientific">Listeria monocytogenes</name>
    <dbReference type="NCBI Taxonomy" id="1639"/>
    <lineage>
        <taxon>Bacteria</taxon>
        <taxon>Bacillati</taxon>
        <taxon>Bacillota</taxon>
        <taxon>Bacilli</taxon>
        <taxon>Bacillales</taxon>
        <taxon>Listeriaceae</taxon>
        <taxon>Listeria</taxon>
    </lineage>
</organism>
<reference evidence="1 2" key="1">
    <citation type="submission" date="2019-04" db="EMBL/GenBank/DDBJ databases">
        <authorList>
            <person name="Ashton P.M."/>
            <person name="Dallman T."/>
            <person name="Nair S."/>
            <person name="De Pinna E."/>
            <person name="Peters T."/>
            <person name="Grant K."/>
        </authorList>
    </citation>
    <scope>NUCLEOTIDE SEQUENCE [LARGE SCALE GENOMIC DNA]</scope>
    <source>
        <strain evidence="1 2">429821</strain>
    </source>
</reference>
<dbReference type="Proteomes" id="UP000548826">
    <property type="component" value="Unassembled WGS sequence"/>
</dbReference>
<proteinExistence type="predicted"/>
<dbReference type="EMBL" id="AABEQV010000001">
    <property type="protein sequence ID" value="EAG9855459.1"/>
    <property type="molecule type" value="Genomic_DNA"/>
</dbReference>
<dbReference type="AlphaFoldDB" id="A0A6X3ZHA1"/>
<dbReference type="RefSeq" id="WP_096873751.1">
    <property type="nucleotide sequence ID" value="NZ_JAFFOC010000019.1"/>
</dbReference>
<comment type="caution">
    <text evidence="1">The sequence shown here is derived from an EMBL/GenBank/DDBJ whole genome shotgun (WGS) entry which is preliminary data.</text>
</comment>
<evidence type="ECO:0000313" key="2">
    <source>
        <dbReference type="Proteomes" id="UP000548826"/>
    </source>
</evidence>
<gene>
    <name evidence="1" type="ORF">D4C60_00455</name>
</gene>
<protein>
    <submittedName>
        <fullName evidence="1">Uncharacterized protein</fullName>
    </submittedName>
</protein>
<name>A0A6X3ZHA1_LISMN</name>